<keyword evidence="6" id="KW-0862">Zinc</keyword>
<protein>
    <recommendedName>
        <fullName evidence="12">C2H2-type domain-containing protein</fullName>
    </recommendedName>
</protein>
<evidence type="ECO:0000256" key="11">
    <source>
        <dbReference type="PROSITE-ProRule" id="PRU00042"/>
    </source>
</evidence>
<evidence type="ECO:0000313" key="13">
    <source>
        <dbReference type="EMBL" id="KAK3586258.1"/>
    </source>
</evidence>
<comment type="similarity">
    <text evidence="2">Belongs to the krueppel C2H2-type zinc-finger protein family.</text>
</comment>
<comment type="caution">
    <text evidence="13">The sequence shown here is derived from an EMBL/GenBank/DDBJ whole genome shotgun (WGS) entry which is preliminary data.</text>
</comment>
<dbReference type="SUPFAM" id="SSF57667">
    <property type="entry name" value="beta-beta-alpha zinc fingers"/>
    <property type="match status" value="1"/>
</dbReference>
<dbReference type="GO" id="GO:0005634">
    <property type="term" value="C:nucleus"/>
    <property type="evidence" value="ECO:0007669"/>
    <property type="project" value="UniProtKB-SubCell"/>
</dbReference>
<dbReference type="InterPro" id="IPR013087">
    <property type="entry name" value="Znf_C2H2_type"/>
</dbReference>
<evidence type="ECO:0000256" key="1">
    <source>
        <dbReference type="ARBA" id="ARBA00004123"/>
    </source>
</evidence>
<dbReference type="Pfam" id="PF13909">
    <property type="entry name" value="zf-H2C2_5"/>
    <property type="match status" value="2"/>
</dbReference>
<keyword evidence="14" id="KW-1185">Reference proteome</keyword>
<dbReference type="Proteomes" id="UP001195483">
    <property type="component" value="Unassembled WGS sequence"/>
</dbReference>
<dbReference type="PANTHER" id="PTHR24404:SF114">
    <property type="entry name" value="KLUMPFUSS, ISOFORM B-RELATED"/>
    <property type="match status" value="1"/>
</dbReference>
<keyword evidence="3" id="KW-0479">Metal-binding</keyword>
<accession>A0AAE0VPX9</accession>
<dbReference type="GO" id="GO:0008270">
    <property type="term" value="F:zinc ion binding"/>
    <property type="evidence" value="ECO:0007669"/>
    <property type="project" value="UniProtKB-KW"/>
</dbReference>
<evidence type="ECO:0000256" key="4">
    <source>
        <dbReference type="ARBA" id="ARBA00022737"/>
    </source>
</evidence>
<dbReference type="Gene3D" id="3.30.160.60">
    <property type="entry name" value="Classic Zinc Finger"/>
    <property type="match status" value="3"/>
</dbReference>
<feature type="domain" description="C2H2-type" evidence="12">
    <location>
        <begin position="236"/>
        <end position="263"/>
    </location>
</feature>
<organism evidence="13 14">
    <name type="scientific">Potamilus streckersoni</name>
    <dbReference type="NCBI Taxonomy" id="2493646"/>
    <lineage>
        <taxon>Eukaryota</taxon>
        <taxon>Metazoa</taxon>
        <taxon>Spiralia</taxon>
        <taxon>Lophotrochozoa</taxon>
        <taxon>Mollusca</taxon>
        <taxon>Bivalvia</taxon>
        <taxon>Autobranchia</taxon>
        <taxon>Heteroconchia</taxon>
        <taxon>Palaeoheterodonta</taxon>
        <taxon>Unionida</taxon>
        <taxon>Unionoidea</taxon>
        <taxon>Unionidae</taxon>
        <taxon>Ambleminae</taxon>
        <taxon>Lampsilini</taxon>
        <taxon>Potamilus</taxon>
    </lineage>
</organism>
<feature type="non-terminal residue" evidence="13">
    <location>
        <position position="1"/>
    </location>
</feature>
<feature type="domain" description="C2H2-type" evidence="12">
    <location>
        <begin position="264"/>
        <end position="286"/>
    </location>
</feature>
<evidence type="ECO:0000256" key="7">
    <source>
        <dbReference type="ARBA" id="ARBA00023015"/>
    </source>
</evidence>
<evidence type="ECO:0000256" key="3">
    <source>
        <dbReference type="ARBA" id="ARBA00022723"/>
    </source>
</evidence>
<dbReference type="GO" id="GO:0000978">
    <property type="term" value="F:RNA polymerase II cis-regulatory region sequence-specific DNA binding"/>
    <property type="evidence" value="ECO:0007669"/>
    <property type="project" value="TreeGrafter"/>
</dbReference>
<evidence type="ECO:0000256" key="8">
    <source>
        <dbReference type="ARBA" id="ARBA00023125"/>
    </source>
</evidence>
<dbReference type="PROSITE" id="PS50157">
    <property type="entry name" value="ZINC_FINGER_C2H2_2"/>
    <property type="match status" value="4"/>
</dbReference>
<reference evidence="13" key="1">
    <citation type="journal article" date="2021" name="Genome Biol. Evol.">
        <title>A High-Quality Reference Genome for a Parasitic Bivalve with Doubly Uniparental Inheritance (Bivalvia: Unionida).</title>
        <authorList>
            <person name="Smith C.H."/>
        </authorList>
    </citation>
    <scope>NUCLEOTIDE SEQUENCE</scope>
    <source>
        <strain evidence="13">CHS0354</strain>
    </source>
</reference>
<comment type="subcellular location">
    <subcellularLocation>
        <location evidence="1">Nucleus</location>
    </subcellularLocation>
</comment>
<sequence length="496" mass="58239">SSYFTSLSTEGHLFSYLTDQEPTVNIFYQGTRHYPETRNSFGPYPDVNDFVNSFVNRNCLLHNVVDIPRSQYSCHSEKMENLPDRSFWRHKIPIHSAKRRNDHQNFEMEEADHLMEPSLLNTNGCVSVISKTDREDVLVNDDNYNLKTGTNDIHEYKVRRKKVYIENTNMYNYDHCGKRNFACHQCNYKTDRKNNLKRHITTMHSDCNRNLECCDVTFKCKATLREHVRSLHSTGYRCKVCERNFCRKALLRRHLTVHNGQKDFQCALCDYATSHKSNLERHQKVHDKSLKSDEYSSKWRTVRCILLLQKQKHLAYARKITGESSIYIDRDDIQKADVHSNETLKEVPKLAYKEPNEKAAKCISHMESIESNEDSHVEKSDIQVKRLMSNLYENMPPRESYDDNSHIPSHDCNSFKTPMNEHKRQTFSKSFITSTARQTRLCLNPYHCAECNSSFSKQRALYSHDCKGYVHLSSYSVVSIFRKWIQSRSQHIVSTI</sequence>
<evidence type="ECO:0000259" key="12">
    <source>
        <dbReference type="PROSITE" id="PS50157"/>
    </source>
</evidence>
<dbReference type="SMART" id="SM00355">
    <property type="entry name" value="ZnF_C2H2"/>
    <property type="match status" value="5"/>
</dbReference>
<reference evidence="13" key="2">
    <citation type="journal article" date="2021" name="Genome Biol. Evol.">
        <title>Developing a high-quality reference genome for a parasitic bivalve with doubly uniparental inheritance (Bivalvia: Unionida).</title>
        <authorList>
            <person name="Smith C.H."/>
        </authorList>
    </citation>
    <scope>NUCLEOTIDE SEQUENCE</scope>
    <source>
        <strain evidence="13">CHS0354</strain>
        <tissue evidence="13">Mantle</tissue>
    </source>
</reference>
<gene>
    <name evidence="13" type="ORF">CHS0354_004365</name>
</gene>
<proteinExistence type="inferred from homology"/>
<name>A0AAE0VPX9_9BIVA</name>
<dbReference type="Pfam" id="PF00096">
    <property type="entry name" value="zf-C2H2"/>
    <property type="match status" value="1"/>
</dbReference>
<evidence type="ECO:0000256" key="9">
    <source>
        <dbReference type="ARBA" id="ARBA00023163"/>
    </source>
</evidence>
<keyword evidence="4" id="KW-0677">Repeat</keyword>
<dbReference type="InterPro" id="IPR036236">
    <property type="entry name" value="Znf_C2H2_sf"/>
</dbReference>
<dbReference type="AlphaFoldDB" id="A0AAE0VPX9"/>
<evidence type="ECO:0000256" key="2">
    <source>
        <dbReference type="ARBA" id="ARBA00006991"/>
    </source>
</evidence>
<keyword evidence="8" id="KW-0238">DNA-binding</keyword>
<dbReference type="EMBL" id="JAEAOA010000327">
    <property type="protein sequence ID" value="KAK3586258.1"/>
    <property type="molecule type" value="Genomic_DNA"/>
</dbReference>
<dbReference type="GO" id="GO:0006357">
    <property type="term" value="P:regulation of transcription by RNA polymerase II"/>
    <property type="evidence" value="ECO:0007669"/>
    <property type="project" value="TreeGrafter"/>
</dbReference>
<evidence type="ECO:0000256" key="6">
    <source>
        <dbReference type="ARBA" id="ARBA00022833"/>
    </source>
</evidence>
<keyword evidence="7" id="KW-0805">Transcription regulation</keyword>
<keyword evidence="5 11" id="KW-0863">Zinc-finger</keyword>
<dbReference type="PROSITE" id="PS00028">
    <property type="entry name" value="ZINC_FINGER_C2H2_1"/>
    <property type="match status" value="1"/>
</dbReference>
<reference evidence="13" key="3">
    <citation type="submission" date="2023-05" db="EMBL/GenBank/DDBJ databases">
        <authorList>
            <person name="Smith C.H."/>
        </authorList>
    </citation>
    <scope>NUCLEOTIDE SEQUENCE</scope>
    <source>
        <strain evidence="13">CHS0354</strain>
        <tissue evidence="13">Mantle</tissue>
    </source>
</reference>
<evidence type="ECO:0000256" key="10">
    <source>
        <dbReference type="ARBA" id="ARBA00023242"/>
    </source>
</evidence>
<feature type="domain" description="C2H2-type" evidence="12">
    <location>
        <begin position="446"/>
        <end position="476"/>
    </location>
</feature>
<keyword evidence="9" id="KW-0804">Transcription</keyword>
<evidence type="ECO:0000313" key="14">
    <source>
        <dbReference type="Proteomes" id="UP001195483"/>
    </source>
</evidence>
<keyword evidence="10" id="KW-0539">Nucleus</keyword>
<dbReference type="FunFam" id="3.30.160.60:FF:001156">
    <property type="entry name" value="Zinc finger protein 407"/>
    <property type="match status" value="1"/>
</dbReference>
<evidence type="ECO:0000256" key="5">
    <source>
        <dbReference type="ARBA" id="ARBA00022771"/>
    </source>
</evidence>
<dbReference type="PANTHER" id="PTHR24404">
    <property type="entry name" value="ZINC FINGER PROTEIN"/>
    <property type="match status" value="1"/>
</dbReference>
<dbReference type="GO" id="GO:0003700">
    <property type="term" value="F:DNA-binding transcription factor activity"/>
    <property type="evidence" value="ECO:0007669"/>
    <property type="project" value="TreeGrafter"/>
</dbReference>
<dbReference type="InterPro" id="IPR050589">
    <property type="entry name" value="Ikaros_C2H2-ZF"/>
</dbReference>
<feature type="domain" description="C2H2-type" evidence="12">
    <location>
        <begin position="181"/>
        <end position="209"/>
    </location>
</feature>